<sequence length="271" mass="29844">MDITPDHSSITSPDTPPSIVQLASEIAQKGEELHNCCKALKWTKKQVNTIVIYASALSSLLIVFELVLSSAETGVVKGEARVGLERAVAEESKAVGKELEELRARAAVFKPGRQASWLVRTVALWRWYFGSPRIEKVRGALEVAGAALGLAVCVLNYGDGVRKSGDDIESLKQQHRVARLCCQIADDNYKNLKSRRRRSPKQQEGSLLAETALALASQQQGEIIHQDKGAISCLHTRRGSKWKAPDQPYRFRAERCGDVIKILPDAVSGFR</sequence>
<reference evidence="1 2" key="1">
    <citation type="journal article" date="2016" name="Nat. Commun.">
        <title>Ectomycorrhizal ecology is imprinted in the genome of the dominant symbiotic fungus Cenococcum geophilum.</title>
        <authorList>
            <consortium name="DOE Joint Genome Institute"/>
            <person name="Peter M."/>
            <person name="Kohler A."/>
            <person name="Ohm R.A."/>
            <person name="Kuo A."/>
            <person name="Krutzmann J."/>
            <person name="Morin E."/>
            <person name="Arend M."/>
            <person name="Barry K.W."/>
            <person name="Binder M."/>
            <person name="Choi C."/>
            <person name="Clum A."/>
            <person name="Copeland A."/>
            <person name="Grisel N."/>
            <person name="Haridas S."/>
            <person name="Kipfer T."/>
            <person name="LaButti K."/>
            <person name="Lindquist E."/>
            <person name="Lipzen A."/>
            <person name="Maire R."/>
            <person name="Meier B."/>
            <person name="Mihaltcheva S."/>
            <person name="Molinier V."/>
            <person name="Murat C."/>
            <person name="Poggeler S."/>
            <person name="Quandt C.A."/>
            <person name="Sperisen C."/>
            <person name="Tritt A."/>
            <person name="Tisserant E."/>
            <person name="Crous P.W."/>
            <person name="Henrissat B."/>
            <person name="Nehls U."/>
            <person name="Egli S."/>
            <person name="Spatafora J.W."/>
            <person name="Grigoriev I.V."/>
            <person name="Martin F.M."/>
        </authorList>
    </citation>
    <scope>NUCLEOTIDE SEQUENCE [LARGE SCALE GENOMIC DNA]</scope>
    <source>
        <strain evidence="1 2">CBS 459.81</strain>
    </source>
</reference>
<gene>
    <name evidence="1" type="ORF">K432DRAFT_423449</name>
</gene>
<accession>A0A8E2JI49</accession>
<evidence type="ECO:0000313" key="1">
    <source>
        <dbReference type="EMBL" id="OCK83358.1"/>
    </source>
</evidence>
<name>A0A8E2JI49_9PEZI</name>
<evidence type="ECO:0000313" key="2">
    <source>
        <dbReference type="Proteomes" id="UP000250266"/>
    </source>
</evidence>
<organism evidence="1 2">
    <name type="scientific">Lepidopterella palustris CBS 459.81</name>
    <dbReference type="NCBI Taxonomy" id="1314670"/>
    <lineage>
        <taxon>Eukaryota</taxon>
        <taxon>Fungi</taxon>
        <taxon>Dikarya</taxon>
        <taxon>Ascomycota</taxon>
        <taxon>Pezizomycotina</taxon>
        <taxon>Dothideomycetes</taxon>
        <taxon>Pleosporomycetidae</taxon>
        <taxon>Mytilinidiales</taxon>
        <taxon>Argynnaceae</taxon>
        <taxon>Lepidopterella</taxon>
    </lineage>
</organism>
<dbReference type="AlphaFoldDB" id="A0A8E2JI49"/>
<keyword evidence="2" id="KW-1185">Reference proteome</keyword>
<proteinExistence type="predicted"/>
<dbReference type="Proteomes" id="UP000250266">
    <property type="component" value="Unassembled WGS sequence"/>
</dbReference>
<protein>
    <submittedName>
        <fullName evidence="1">Uncharacterized protein</fullName>
    </submittedName>
</protein>
<dbReference type="EMBL" id="KV744863">
    <property type="protein sequence ID" value="OCK83358.1"/>
    <property type="molecule type" value="Genomic_DNA"/>
</dbReference>